<dbReference type="Proteomes" id="UP001652620">
    <property type="component" value="Chromosome 5"/>
</dbReference>
<reference evidence="3" key="1">
    <citation type="submission" date="2025-08" db="UniProtKB">
        <authorList>
            <consortium name="RefSeq"/>
        </authorList>
    </citation>
    <scope>IDENTIFICATION</scope>
    <source>
        <tissue evidence="3">Adult</tissue>
    </source>
</reference>
<sequence>MVRVIFILQMILCCIFVYGDVVPLEESVNEHIYFIPIEIEKEKSQIKDESLNYLSIRSDFDKQNLSNGYYNERKNSIEKDDNKSVEYLRNYANMFNYINYMYGHNIYSNNTYSGNRNAVQFNSPRNREVYYITLKPLDIIDSQLRNYKHETMIKLKDENVGSAFISPTIVVEYKSYINNKSGKRFKSYSNAPESIFHTQVNVNSPGSKLNVANSFPLLNDISTEVSDVDEILELVIDQPIPETDKAIYSVEVICTPDMTKVNLCSDLRDDGYHYDRPRDNFFD</sequence>
<name>A0A8N4QIE9_BACDO</name>
<accession>A0A8N4QIE9</accession>
<evidence type="ECO:0000256" key="1">
    <source>
        <dbReference type="SAM" id="SignalP"/>
    </source>
</evidence>
<dbReference type="OrthoDB" id="7948291at2759"/>
<dbReference type="AlphaFoldDB" id="A0A8N4QIE9"/>
<protein>
    <submittedName>
        <fullName evidence="3">Uncharacterized protein LOC115066598</fullName>
    </submittedName>
</protein>
<proteinExistence type="predicted"/>
<feature type="signal peptide" evidence="1">
    <location>
        <begin position="1"/>
        <end position="19"/>
    </location>
</feature>
<keyword evidence="1" id="KW-0732">Signal</keyword>
<gene>
    <name evidence="3" type="primary">LOC115066598</name>
</gene>
<feature type="chain" id="PRO_5046295928" evidence="1">
    <location>
        <begin position="20"/>
        <end position="283"/>
    </location>
</feature>
<keyword evidence="2" id="KW-1185">Reference proteome</keyword>
<dbReference type="KEGG" id="bdr:115066598"/>
<dbReference type="GeneID" id="115066598"/>
<organism evidence="2 3">
    <name type="scientific">Bactrocera dorsalis</name>
    <name type="common">Oriental fruit fly</name>
    <name type="synonym">Dacus dorsalis</name>
    <dbReference type="NCBI Taxonomy" id="27457"/>
    <lineage>
        <taxon>Eukaryota</taxon>
        <taxon>Metazoa</taxon>
        <taxon>Ecdysozoa</taxon>
        <taxon>Arthropoda</taxon>
        <taxon>Hexapoda</taxon>
        <taxon>Insecta</taxon>
        <taxon>Pterygota</taxon>
        <taxon>Neoptera</taxon>
        <taxon>Endopterygota</taxon>
        <taxon>Diptera</taxon>
        <taxon>Brachycera</taxon>
        <taxon>Muscomorpha</taxon>
        <taxon>Tephritoidea</taxon>
        <taxon>Tephritidae</taxon>
        <taxon>Bactrocera</taxon>
        <taxon>Bactrocera</taxon>
    </lineage>
</organism>
<evidence type="ECO:0000313" key="2">
    <source>
        <dbReference type="Proteomes" id="UP001652620"/>
    </source>
</evidence>
<evidence type="ECO:0000313" key="3">
    <source>
        <dbReference type="RefSeq" id="XP_029408892.2"/>
    </source>
</evidence>
<dbReference type="RefSeq" id="XP_029408892.2">
    <property type="nucleotide sequence ID" value="XM_029553032.2"/>
</dbReference>